<keyword evidence="4" id="KW-0812">Transmembrane</keyword>
<proteinExistence type="inferred from homology"/>
<dbReference type="PANTHER" id="PTHR33452">
    <property type="entry name" value="OXIDOREDUCTASE CATD-RELATED"/>
    <property type="match status" value="1"/>
</dbReference>
<protein>
    <submittedName>
        <fullName evidence="8">DoxX family membrane protein</fullName>
    </submittedName>
</protein>
<evidence type="ECO:0000256" key="3">
    <source>
        <dbReference type="ARBA" id="ARBA00022475"/>
    </source>
</evidence>
<keyword evidence="6" id="KW-0472">Membrane</keyword>
<feature type="compositionally biased region" description="Basic and acidic residues" evidence="7">
    <location>
        <begin position="217"/>
        <end position="232"/>
    </location>
</feature>
<organism evidence="8 9">
    <name type="scientific">Actinomarinicola tropica</name>
    <dbReference type="NCBI Taxonomy" id="2789776"/>
    <lineage>
        <taxon>Bacteria</taxon>
        <taxon>Bacillati</taxon>
        <taxon>Actinomycetota</taxon>
        <taxon>Acidimicrobiia</taxon>
        <taxon>Acidimicrobiales</taxon>
        <taxon>Iamiaceae</taxon>
        <taxon>Actinomarinicola</taxon>
    </lineage>
</organism>
<name>A0A5Q2RRX7_9ACTN</name>
<dbReference type="PANTHER" id="PTHR33452:SF1">
    <property type="entry name" value="INNER MEMBRANE PROTEIN YPHA-RELATED"/>
    <property type="match status" value="1"/>
</dbReference>
<evidence type="ECO:0000313" key="9">
    <source>
        <dbReference type="Proteomes" id="UP000334019"/>
    </source>
</evidence>
<dbReference type="InterPro" id="IPR032808">
    <property type="entry name" value="DoxX"/>
</dbReference>
<evidence type="ECO:0000256" key="6">
    <source>
        <dbReference type="ARBA" id="ARBA00023136"/>
    </source>
</evidence>
<comment type="similarity">
    <text evidence="2">Belongs to the DoxX family.</text>
</comment>
<evidence type="ECO:0000256" key="5">
    <source>
        <dbReference type="ARBA" id="ARBA00022989"/>
    </source>
</evidence>
<feature type="region of interest" description="Disordered" evidence="7">
    <location>
        <begin position="161"/>
        <end position="232"/>
    </location>
</feature>
<accession>A0A5Q2RRX7</accession>
<keyword evidence="9" id="KW-1185">Reference proteome</keyword>
<dbReference type="InterPro" id="IPR051907">
    <property type="entry name" value="DoxX-like_oxidoreductase"/>
</dbReference>
<keyword evidence="5" id="KW-1133">Transmembrane helix</keyword>
<dbReference type="RefSeq" id="WP_153760754.1">
    <property type="nucleotide sequence ID" value="NZ_CP045851.1"/>
</dbReference>
<dbReference type="Pfam" id="PF07681">
    <property type="entry name" value="DoxX"/>
    <property type="match status" value="1"/>
</dbReference>
<evidence type="ECO:0000313" key="8">
    <source>
        <dbReference type="EMBL" id="QGG96650.1"/>
    </source>
</evidence>
<evidence type="ECO:0000256" key="4">
    <source>
        <dbReference type="ARBA" id="ARBA00022692"/>
    </source>
</evidence>
<evidence type="ECO:0000256" key="1">
    <source>
        <dbReference type="ARBA" id="ARBA00004651"/>
    </source>
</evidence>
<comment type="subcellular location">
    <subcellularLocation>
        <location evidence="1">Cell membrane</location>
        <topology evidence="1">Multi-pass membrane protein</topology>
    </subcellularLocation>
</comment>
<reference evidence="8 9" key="1">
    <citation type="submission" date="2019-11" db="EMBL/GenBank/DDBJ databases">
        <authorList>
            <person name="He Y."/>
        </authorList>
    </citation>
    <scope>NUCLEOTIDE SEQUENCE [LARGE SCALE GENOMIC DNA]</scope>
    <source>
        <strain evidence="8 9">SCSIO 58843</strain>
    </source>
</reference>
<feature type="compositionally biased region" description="Basic and acidic residues" evidence="7">
    <location>
        <begin position="198"/>
        <end position="210"/>
    </location>
</feature>
<sequence length="232" mass="23207">MGLGRLFARIVIGGLFAAHGLQKLAGWFGGPGREGTEQMAEHLDLRPARANALLVGGVETAGGALVVAGAATPVAAAGLIGTMVTAIRKVHLANGPWATKGGYEFNLTLIAALVALAETGPGPLSVDRVLGTERRGPAWALGALAVGAAASSAVVAVGSRWPEDAPPAAPAASASADDTSSGAASTDAGPGRPADGAEPTRQELYEEARRLGIPGRSKMDKDALARAIAEHS</sequence>
<evidence type="ECO:0000256" key="2">
    <source>
        <dbReference type="ARBA" id="ARBA00006679"/>
    </source>
</evidence>
<dbReference type="Proteomes" id="UP000334019">
    <property type="component" value="Chromosome"/>
</dbReference>
<evidence type="ECO:0000256" key="7">
    <source>
        <dbReference type="SAM" id="MobiDB-lite"/>
    </source>
</evidence>
<dbReference type="AlphaFoldDB" id="A0A5Q2RRX7"/>
<keyword evidence="3" id="KW-1003">Cell membrane</keyword>
<dbReference type="KEGG" id="atq:GH723_16960"/>
<dbReference type="EMBL" id="CP045851">
    <property type="protein sequence ID" value="QGG96650.1"/>
    <property type="molecule type" value="Genomic_DNA"/>
</dbReference>
<dbReference type="GO" id="GO:0005886">
    <property type="term" value="C:plasma membrane"/>
    <property type="evidence" value="ECO:0007669"/>
    <property type="project" value="UniProtKB-SubCell"/>
</dbReference>
<gene>
    <name evidence="8" type="ORF">GH723_16960</name>
</gene>
<feature type="compositionally biased region" description="Low complexity" evidence="7">
    <location>
        <begin position="170"/>
        <end position="191"/>
    </location>
</feature>